<dbReference type="Pfam" id="PF09932">
    <property type="entry name" value="DUF2164"/>
    <property type="match status" value="1"/>
</dbReference>
<dbReference type="Proteomes" id="UP000682134">
    <property type="component" value="Unassembled WGS sequence"/>
</dbReference>
<dbReference type="RefSeq" id="WP_209405415.1">
    <property type="nucleotide sequence ID" value="NZ_JAGIYQ010000006.1"/>
</dbReference>
<organism evidence="1 2">
    <name type="scientific">Gottfriedia endophytica</name>
    <dbReference type="NCBI Taxonomy" id="2820819"/>
    <lineage>
        <taxon>Bacteria</taxon>
        <taxon>Bacillati</taxon>
        <taxon>Bacillota</taxon>
        <taxon>Bacilli</taxon>
        <taxon>Bacillales</taxon>
        <taxon>Bacillaceae</taxon>
        <taxon>Gottfriedia</taxon>
    </lineage>
</organism>
<dbReference type="InterPro" id="IPR018680">
    <property type="entry name" value="DUF2164"/>
</dbReference>
<name>A0A940NJM1_9BACI</name>
<evidence type="ECO:0000313" key="2">
    <source>
        <dbReference type="Proteomes" id="UP000682134"/>
    </source>
</evidence>
<evidence type="ECO:0000313" key="1">
    <source>
        <dbReference type="EMBL" id="MBP0725635.1"/>
    </source>
</evidence>
<sequence length="82" mass="9583">MKKTLQLSPEQQKDAIAELQHYFEQERDEELTDLAGMLLLDFITEKIGPMFYNKGISDAQRFMGERVEDLYALILKESTGRR</sequence>
<gene>
    <name evidence="1" type="ORF">J5Y03_10680</name>
</gene>
<keyword evidence="2" id="KW-1185">Reference proteome</keyword>
<accession>A0A940NJM1</accession>
<proteinExistence type="predicted"/>
<dbReference type="AlphaFoldDB" id="A0A940NJM1"/>
<comment type="caution">
    <text evidence="1">The sequence shown here is derived from an EMBL/GenBank/DDBJ whole genome shotgun (WGS) entry which is preliminary data.</text>
</comment>
<protein>
    <submittedName>
        <fullName evidence="1">DUF2164 domain-containing protein</fullName>
    </submittedName>
</protein>
<dbReference type="EMBL" id="JAGIYQ010000006">
    <property type="protein sequence ID" value="MBP0725635.1"/>
    <property type="molecule type" value="Genomic_DNA"/>
</dbReference>
<reference evidence="1" key="1">
    <citation type="submission" date="2021-04" db="EMBL/GenBank/DDBJ databases">
        <title>Genome seq and assembly of Bacillus sp.</title>
        <authorList>
            <person name="Chhetri G."/>
        </authorList>
    </citation>
    <scope>NUCLEOTIDE SEQUENCE</scope>
    <source>
        <strain evidence="1">RG28</strain>
    </source>
</reference>